<dbReference type="InterPro" id="IPR036378">
    <property type="entry name" value="FAS1_dom_sf"/>
</dbReference>
<dbReference type="Gene3D" id="2.30.180.10">
    <property type="entry name" value="FAS1 domain"/>
    <property type="match status" value="1"/>
</dbReference>
<protein>
    <submittedName>
        <fullName evidence="2">Fasciclin domain-containing protein</fullName>
    </submittedName>
</protein>
<name>A0ABZ2ZA48_9BACT</name>
<dbReference type="PROSITE" id="PS51257">
    <property type="entry name" value="PROKAR_LIPOPROTEIN"/>
    <property type="match status" value="1"/>
</dbReference>
<keyword evidence="3" id="KW-1185">Reference proteome</keyword>
<reference evidence="2 3" key="1">
    <citation type="submission" date="2024-03" db="EMBL/GenBank/DDBJ databases">
        <title>Chitinophaga caseinilytica sp. nov., a casein hydrolysing bacterium isolated from forest soil.</title>
        <authorList>
            <person name="Lee D.S."/>
            <person name="Han D.M."/>
            <person name="Baek J.H."/>
            <person name="Choi D.G."/>
            <person name="Jeon J.H."/>
            <person name="Jeon C.O."/>
        </authorList>
    </citation>
    <scope>NUCLEOTIDE SEQUENCE [LARGE SCALE GENOMIC DNA]</scope>
    <source>
        <strain evidence="2 3">KACC 19118</strain>
    </source>
</reference>
<dbReference type="Pfam" id="PF02469">
    <property type="entry name" value="Fasciclin"/>
    <property type="match status" value="1"/>
</dbReference>
<evidence type="ECO:0000313" key="3">
    <source>
        <dbReference type="Proteomes" id="UP001449657"/>
    </source>
</evidence>
<dbReference type="SUPFAM" id="SSF82153">
    <property type="entry name" value="FAS1 domain"/>
    <property type="match status" value="1"/>
</dbReference>
<sequence length="226" mass="26093">MRKLIWMMALGAVIGTASCKKDYYVDSGLQRGVYDGDTYEWLATNPFYFDTLVTVIKLAGLENVIRDSSVTFFAPTDLAIKRAMNDVHSWRYAAFKDSLRLDEVPAEVWRKYLSRYIFRDKYKLKDISRLAPDLPDLYPGMNMESWQGYIMNIGVIFSDYNGTKDVGPRKVVISDIRSLERPSYFVSYAATSDMQTRNAIVHVLNSEHYFGFDGNNFINTIKEYIQ</sequence>
<dbReference type="EMBL" id="CP150096">
    <property type="protein sequence ID" value="WZN49116.1"/>
    <property type="molecule type" value="Genomic_DNA"/>
</dbReference>
<feature type="domain" description="FAS1" evidence="1">
    <location>
        <begin position="49"/>
        <end position="205"/>
    </location>
</feature>
<dbReference type="RefSeq" id="WP_341843691.1">
    <property type="nucleotide sequence ID" value="NZ_CP149792.1"/>
</dbReference>
<accession>A0ABZ2ZA48</accession>
<evidence type="ECO:0000259" key="1">
    <source>
        <dbReference type="Pfam" id="PF02469"/>
    </source>
</evidence>
<gene>
    <name evidence="2" type="ORF">WJU22_13145</name>
</gene>
<evidence type="ECO:0000313" key="2">
    <source>
        <dbReference type="EMBL" id="WZN49116.1"/>
    </source>
</evidence>
<organism evidence="2 3">
    <name type="scientific">Chitinophaga caseinilytica</name>
    <dbReference type="NCBI Taxonomy" id="2267521"/>
    <lineage>
        <taxon>Bacteria</taxon>
        <taxon>Pseudomonadati</taxon>
        <taxon>Bacteroidota</taxon>
        <taxon>Chitinophagia</taxon>
        <taxon>Chitinophagales</taxon>
        <taxon>Chitinophagaceae</taxon>
        <taxon>Chitinophaga</taxon>
    </lineage>
</organism>
<dbReference type="InterPro" id="IPR000782">
    <property type="entry name" value="FAS1_domain"/>
</dbReference>
<dbReference type="Proteomes" id="UP001449657">
    <property type="component" value="Chromosome"/>
</dbReference>
<proteinExistence type="predicted"/>